<comment type="caution">
    <text evidence="5">The sequence shown here is derived from an EMBL/GenBank/DDBJ whole genome shotgun (WGS) entry which is preliminary data.</text>
</comment>
<dbReference type="Proteomes" id="UP001194580">
    <property type="component" value="Unassembled WGS sequence"/>
</dbReference>
<feature type="region of interest" description="Disordered" evidence="3">
    <location>
        <begin position="170"/>
        <end position="211"/>
    </location>
</feature>
<dbReference type="GO" id="GO:0004016">
    <property type="term" value="F:adenylate cyclase activity"/>
    <property type="evidence" value="ECO:0007669"/>
    <property type="project" value="TreeGrafter"/>
</dbReference>
<reference evidence="5" key="1">
    <citation type="journal article" date="2020" name="Fungal Divers.">
        <title>Resolving the Mortierellaceae phylogeny through synthesis of multi-gene phylogenetics and phylogenomics.</title>
        <authorList>
            <person name="Vandepol N."/>
            <person name="Liber J."/>
            <person name="Desiro A."/>
            <person name="Na H."/>
            <person name="Kennedy M."/>
            <person name="Barry K."/>
            <person name="Grigoriev I.V."/>
            <person name="Miller A.N."/>
            <person name="O'Donnell K."/>
            <person name="Stajich J.E."/>
            <person name="Bonito G."/>
        </authorList>
    </citation>
    <scope>NUCLEOTIDE SEQUENCE</scope>
    <source>
        <strain evidence="5">NRRL 28262</strain>
    </source>
</reference>
<proteinExistence type="predicted"/>
<dbReference type="EMBL" id="JAAAIL010000301">
    <property type="protein sequence ID" value="KAG0277130.1"/>
    <property type="molecule type" value="Genomic_DNA"/>
</dbReference>
<dbReference type="SUPFAM" id="SSF52540">
    <property type="entry name" value="P-loop containing nucleoside triphosphate hydrolases"/>
    <property type="match status" value="1"/>
</dbReference>
<dbReference type="PANTHER" id="PTHR16305:SF28">
    <property type="entry name" value="GUANYLATE CYCLASE DOMAIN-CONTAINING PROTEIN"/>
    <property type="match status" value="1"/>
</dbReference>
<feature type="compositionally biased region" description="Polar residues" evidence="3">
    <location>
        <begin position="256"/>
        <end position="277"/>
    </location>
</feature>
<dbReference type="CDD" id="cd07302">
    <property type="entry name" value="CHD"/>
    <property type="match status" value="1"/>
</dbReference>
<dbReference type="GO" id="GO:0009190">
    <property type="term" value="P:cyclic nucleotide biosynthetic process"/>
    <property type="evidence" value="ECO:0007669"/>
    <property type="project" value="InterPro"/>
</dbReference>
<evidence type="ECO:0000256" key="3">
    <source>
        <dbReference type="SAM" id="MobiDB-lite"/>
    </source>
</evidence>
<dbReference type="InterPro" id="IPR029787">
    <property type="entry name" value="Nucleotide_cyclase"/>
</dbReference>
<dbReference type="InterPro" id="IPR001054">
    <property type="entry name" value="A/G_cyclase"/>
</dbReference>
<dbReference type="GO" id="GO:0005524">
    <property type="term" value="F:ATP binding"/>
    <property type="evidence" value="ECO:0007669"/>
    <property type="project" value="UniProtKB-KW"/>
</dbReference>
<organism evidence="5 6">
    <name type="scientific">Linnemannia exigua</name>
    <dbReference type="NCBI Taxonomy" id="604196"/>
    <lineage>
        <taxon>Eukaryota</taxon>
        <taxon>Fungi</taxon>
        <taxon>Fungi incertae sedis</taxon>
        <taxon>Mucoromycota</taxon>
        <taxon>Mortierellomycotina</taxon>
        <taxon>Mortierellomycetes</taxon>
        <taxon>Mortierellales</taxon>
        <taxon>Mortierellaceae</taxon>
        <taxon>Linnemannia</taxon>
    </lineage>
</organism>
<feature type="region of interest" description="Disordered" evidence="3">
    <location>
        <begin position="237"/>
        <end position="304"/>
    </location>
</feature>
<feature type="domain" description="Guanylate cyclase" evidence="4">
    <location>
        <begin position="40"/>
        <end position="100"/>
    </location>
</feature>
<evidence type="ECO:0000256" key="1">
    <source>
        <dbReference type="ARBA" id="ARBA00022741"/>
    </source>
</evidence>
<dbReference type="InterPro" id="IPR027417">
    <property type="entry name" value="P-loop_NTPase"/>
</dbReference>
<keyword evidence="2" id="KW-0067">ATP-binding</keyword>
<keyword evidence="6" id="KW-1185">Reference proteome</keyword>
<feature type="compositionally biased region" description="Low complexity" evidence="3">
    <location>
        <begin position="237"/>
        <end position="255"/>
    </location>
</feature>
<dbReference type="GO" id="GO:0005737">
    <property type="term" value="C:cytoplasm"/>
    <property type="evidence" value="ECO:0007669"/>
    <property type="project" value="TreeGrafter"/>
</dbReference>
<protein>
    <recommendedName>
        <fullName evidence="4">Guanylate cyclase domain-containing protein</fullName>
    </recommendedName>
</protein>
<evidence type="ECO:0000313" key="5">
    <source>
        <dbReference type="EMBL" id="KAG0277130.1"/>
    </source>
</evidence>
<dbReference type="GO" id="GO:0035556">
    <property type="term" value="P:intracellular signal transduction"/>
    <property type="evidence" value="ECO:0007669"/>
    <property type="project" value="InterPro"/>
</dbReference>
<dbReference type="SUPFAM" id="SSF55073">
    <property type="entry name" value="Nucleotide cyclase"/>
    <property type="match status" value="2"/>
</dbReference>
<name>A0AAD4H8N2_9FUNG</name>
<feature type="region of interest" description="Disordered" evidence="3">
    <location>
        <begin position="108"/>
        <end position="134"/>
    </location>
</feature>
<feature type="compositionally biased region" description="Polar residues" evidence="3">
    <location>
        <begin position="289"/>
        <end position="299"/>
    </location>
</feature>
<feature type="compositionally biased region" description="Low complexity" evidence="3">
    <location>
        <begin position="190"/>
        <end position="211"/>
    </location>
</feature>
<dbReference type="PANTHER" id="PTHR16305">
    <property type="entry name" value="TESTICULAR SOLUBLE ADENYLYL CYCLASE"/>
    <property type="match status" value="1"/>
</dbReference>
<dbReference type="PROSITE" id="PS50125">
    <property type="entry name" value="GUANYLATE_CYCLASE_2"/>
    <property type="match status" value="1"/>
</dbReference>
<dbReference type="Gene3D" id="3.30.70.1230">
    <property type="entry name" value="Nucleotide cyclase"/>
    <property type="match status" value="2"/>
</dbReference>
<evidence type="ECO:0000259" key="4">
    <source>
        <dbReference type="PROSITE" id="PS50125"/>
    </source>
</evidence>
<evidence type="ECO:0000313" key="6">
    <source>
        <dbReference type="Proteomes" id="UP001194580"/>
    </source>
</evidence>
<keyword evidence="1" id="KW-0547">Nucleotide-binding</keyword>
<accession>A0AAD4H8N2</accession>
<gene>
    <name evidence="5" type="ORF">BGZ95_006474</name>
</gene>
<evidence type="ECO:0000256" key="2">
    <source>
        <dbReference type="ARBA" id="ARBA00022840"/>
    </source>
</evidence>
<sequence>MSNPSCPPSINIAPYMFVRSLHDEEDRNLEMPFQYTQFGAVLMVDIVGFSQMTSTASAKGDVGAEMLSSQVGAFFDLAIRIIEYHGGDVVKFLGDALLVVFQADPVGNDHQTNDPNNVPPMDSPNSEEPAAGSRRNKVIVRKAVECGLELLARLSNYRIYLSEKEFSRKLSGSTVDENGQSGSGFGGNEDGNNGDYFPSNSNQSGNSNSQWNNTYTNAAVISGNGSIGASSFLSTNRISPNSSNGNNGTTTRRSSVPTNNSASGMPNKFSSSNNLDISGSHRKREDSLMTPSRPASTSSKHNRAGSFFTNARNLFIHSTSQNDRQNVTTEDLLEDSFELQLHMAMSAGPISNIIIGDIGLENGLDNLLLQTTGRLEYAICGEQMSTIDDALGMARAGELTITAAAWNFVNPTAYPWYEERRHCFILKNIQSANDDPLLRRIRNDKLLNTSVESNPHYYKYINKSAIHRLILYPDNTFPAQFRTVTILFVSLGDIKPWTPEGLDTCQKAIYQVHKVTSEYEGFIQQFAVDDKGTTLLCAFGLPYPRSHEREAVFAAKSAWVIRRRLLAEGIHGFKISLATGVIFTSMIGNEFRRDPAIVGDTIVIAVRILKFDYATESVVCDDATMEACTSDHDGLCEFEDMGTEFVKGKMQRIRVWRLVHFGAKKQIRRPDDIMVDETIGYEPERERVAQFIKLWEKEPDKNTLLVAGPRGSGKSMFYQQICHLADRNNYNVCSAASAEVEKNTEYYLCKFLLLGLFNIMRKRDIPYAGRTHLDLGIAFGQQSNYDTQTLTPTTAASTIVNGGPDDGTLCSGNSFYSPISSQFGHSVRSSVASCLPWDLSLSPTVSQYGDPTQTKRSSTYITKLQALINVSLQKMGEGDEMMHILHDIIAALSSDYSAPVMNDRDDEMLANFIVRMLNYASAFVKIIVMFEDVQWTDRKSLNIIQVIHERCPAVLVVIFSRPQRDYGSNSLHNITGHGRHLEIVLEGLKRREIELALLKTFEDKNVTRINPAVIELVQEKTKGNPKFVKTMMHMLKDFCFVNIVDGELLTTGKESIQTPSNKNLEEMLVKQDRKKMILMQYDRMTARFQDFLKIASCLGQQFSLAEVAAIRPLETMLGVPESGRSFPTMIADLDTFRFLSIATEQLMNVQFSDNVAMNTLYMFTSESTAKDIYESIPYEERVGYHLTMGQFYEAFLEPSQLSDLLPLITRHYLKTDHIEKKIKYLKAISAFDLKSNMLLDATQSLTELIQILDTVRGAASLVSQEDLADIYGMKGEALSKRMQIEEAEPALLDSLARYGVHWPKNSQQWKVALFVERAKFRFHYHGGTTPGLVLPGKSAKAKVDAKTRVTLQRIIRVLGCLQNIYFWKTEPNAAMLSTLYTLNYSRRLGLPSGEQTVSLGRYALLNFFKGNYQTCREYMQKAQLASSAGEGTEGMLPSMQGYVEYCEGNREQAHKYLSDAINESKSFGVVSNLATYYRSVTLKCSYRMWEGSFNIHPEDSALLRAMSAVAIQNGDSEGETLFAIPTLANLLLQDRLRDAESWVVLIEKFILPKARLMNMLVMHGMLSYYYAKMGQFTKTRHHATQVSAWISDQGVAAHPFPLMSCAFVVMAIFVLLESASPSLVSSPADPLLVNDTEQILRPVIQCLSQDPFQAVSECFITLADSIRCFILQGHHHQREGYQKLLRGWERSREQTKGIQFVQAYYLSKLGQYADNVQEKDMFYSEAFILFKNMSMDPSDWLTDPSPGWQPPFVAEVSTPEFSIPTPS</sequence>